<keyword evidence="7" id="KW-1185">Reference proteome</keyword>
<evidence type="ECO:0000256" key="2">
    <source>
        <dbReference type="ARBA" id="ARBA00023026"/>
    </source>
</evidence>
<dbReference type="InterPro" id="IPR036861">
    <property type="entry name" value="Endochitinase-like_sf"/>
</dbReference>
<feature type="region of interest" description="Disordered" evidence="3">
    <location>
        <begin position="185"/>
        <end position="240"/>
    </location>
</feature>
<dbReference type="SUPFAM" id="SSF54106">
    <property type="entry name" value="LysM domain"/>
    <property type="match status" value="1"/>
</dbReference>
<dbReference type="CDD" id="cd00118">
    <property type="entry name" value="LysM"/>
    <property type="match status" value="1"/>
</dbReference>
<evidence type="ECO:0000256" key="3">
    <source>
        <dbReference type="SAM" id="MobiDB-lite"/>
    </source>
</evidence>
<gene>
    <name evidence="6" type="ORF">N7493_006421</name>
</gene>
<dbReference type="InterPro" id="IPR018392">
    <property type="entry name" value="LysM"/>
</dbReference>
<dbReference type="SUPFAM" id="SSF57016">
    <property type="entry name" value="Plant lectins/antimicrobial peptides"/>
    <property type="match status" value="1"/>
</dbReference>
<feature type="chain" id="PRO_5042135251" evidence="4">
    <location>
        <begin position="20"/>
        <end position="369"/>
    </location>
</feature>
<dbReference type="AlphaFoldDB" id="A0AAD6HKK0"/>
<organism evidence="6 7">
    <name type="scientific">Penicillium malachiteum</name>
    <dbReference type="NCBI Taxonomy" id="1324776"/>
    <lineage>
        <taxon>Eukaryota</taxon>
        <taxon>Fungi</taxon>
        <taxon>Dikarya</taxon>
        <taxon>Ascomycota</taxon>
        <taxon>Pezizomycotina</taxon>
        <taxon>Eurotiomycetes</taxon>
        <taxon>Eurotiomycetidae</taxon>
        <taxon>Eurotiales</taxon>
        <taxon>Aspergillaceae</taxon>
        <taxon>Penicillium</taxon>
    </lineage>
</organism>
<accession>A0AAD6HKK0</accession>
<proteinExistence type="predicted"/>
<dbReference type="GO" id="GO:0008061">
    <property type="term" value="F:chitin binding"/>
    <property type="evidence" value="ECO:0007669"/>
    <property type="project" value="UniProtKB-KW"/>
</dbReference>
<evidence type="ECO:0000256" key="4">
    <source>
        <dbReference type="SAM" id="SignalP"/>
    </source>
</evidence>
<dbReference type="Pfam" id="PF25139">
    <property type="entry name" value="LysM14_C"/>
    <property type="match status" value="1"/>
</dbReference>
<sequence>MNIFTILTLGSLLEATATASYIPGGALLGRYASLDKRSAPVEDSDGFCYNYTIAEWDTCASIASAYDITTTELENYNTDVWDWYGCDYLYQGAFICLSSGAPPMPVALPHATCGPQVPGTTRPTDMSKSYLASLNPCDNECCSSWGECGTTSHFCDSANCIYDCDKESSSTSTTAAATSTSITSTSTKTSTTSTTSTSTTKTSTSTTKTSTTSKESTTSTTSTKKEETKTSTSTATGPTGTWQVTLYQESDCDAGDEGYFVAGGFNYHTTGDCIRLSGGDLTTSASGPGPYCQWYEDGGMTGPLSCSDSSVTYFNSFIIESGNCQTFTDDACSVDNGEIVNPNSGCQVTKEADWSPTSNTIGSMICEYM</sequence>
<dbReference type="Proteomes" id="UP001215712">
    <property type="component" value="Unassembled WGS sequence"/>
</dbReference>
<name>A0AAD6HKK0_9EURO</name>
<keyword evidence="2" id="KW-0843">Virulence</keyword>
<dbReference type="PANTHER" id="PTHR47700:SF2">
    <property type="entry name" value="CHITINASE"/>
    <property type="match status" value="1"/>
</dbReference>
<protein>
    <submittedName>
        <fullName evidence="6">Peptidoglycan-binding Lysin subgroup</fullName>
    </submittedName>
</protein>
<reference evidence="6" key="1">
    <citation type="journal article" date="2023" name="IMA Fungus">
        <title>Comparative genomic study of the Penicillium genus elucidates a diverse pangenome and 15 lateral gene transfer events.</title>
        <authorList>
            <person name="Petersen C."/>
            <person name="Sorensen T."/>
            <person name="Nielsen M.R."/>
            <person name="Sondergaard T.E."/>
            <person name="Sorensen J.L."/>
            <person name="Fitzpatrick D.A."/>
            <person name="Frisvad J.C."/>
            <person name="Nielsen K.L."/>
        </authorList>
    </citation>
    <scope>NUCLEOTIDE SEQUENCE</scope>
    <source>
        <strain evidence="6">IBT 17514</strain>
    </source>
</reference>
<dbReference type="PROSITE" id="PS51782">
    <property type="entry name" value="LYSM"/>
    <property type="match status" value="1"/>
</dbReference>
<reference evidence="6" key="2">
    <citation type="submission" date="2023-01" db="EMBL/GenBank/DDBJ databases">
        <authorList>
            <person name="Petersen C."/>
        </authorList>
    </citation>
    <scope>NUCLEOTIDE SEQUENCE</scope>
    <source>
        <strain evidence="6">IBT 17514</strain>
    </source>
</reference>
<keyword evidence="1" id="KW-0147">Chitin-binding</keyword>
<evidence type="ECO:0000313" key="6">
    <source>
        <dbReference type="EMBL" id="KAJ5724693.1"/>
    </source>
</evidence>
<dbReference type="InterPro" id="IPR053214">
    <property type="entry name" value="LysM12-like"/>
</dbReference>
<feature type="domain" description="LysM" evidence="5">
    <location>
        <begin position="49"/>
        <end position="97"/>
    </location>
</feature>
<feature type="compositionally biased region" description="Low complexity" evidence="3">
    <location>
        <begin position="185"/>
        <end position="222"/>
    </location>
</feature>
<dbReference type="PANTHER" id="PTHR47700">
    <property type="entry name" value="V CHITINASE, PUTATIVE (AFU_ORTHOLOGUE AFUA_6G13720)-RELATED"/>
    <property type="match status" value="1"/>
</dbReference>
<dbReference type="Gene3D" id="3.10.350.10">
    <property type="entry name" value="LysM domain"/>
    <property type="match status" value="1"/>
</dbReference>
<dbReference type="EMBL" id="JAQJAN010000008">
    <property type="protein sequence ID" value="KAJ5724693.1"/>
    <property type="molecule type" value="Genomic_DNA"/>
</dbReference>
<dbReference type="Gene3D" id="3.30.60.10">
    <property type="entry name" value="Endochitinase-like"/>
    <property type="match status" value="1"/>
</dbReference>
<comment type="caution">
    <text evidence="6">The sequence shown here is derived from an EMBL/GenBank/DDBJ whole genome shotgun (WGS) entry which is preliminary data.</text>
</comment>
<dbReference type="InterPro" id="IPR036779">
    <property type="entry name" value="LysM_dom_sf"/>
</dbReference>
<feature type="signal peptide" evidence="4">
    <location>
        <begin position="1"/>
        <end position="19"/>
    </location>
</feature>
<evidence type="ECO:0000256" key="1">
    <source>
        <dbReference type="ARBA" id="ARBA00022669"/>
    </source>
</evidence>
<keyword evidence="4" id="KW-0732">Signal</keyword>
<evidence type="ECO:0000313" key="7">
    <source>
        <dbReference type="Proteomes" id="UP001215712"/>
    </source>
</evidence>
<evidence type="ECO:0000259" key="5">
    <source>
        <dbReference type="PROSITE" id="PS51782"/>
    </source>
</evidence>
<dbReference type="InterPro" id="IPR057277">
    <property type="entry name" value="LysM_C"/>
</dbReference>